<name>A0ABM0R805_GALVR</name>
<evidence type="ECO:0000256" key="4">
    <source>
        <dbReference type="ARBA" id="ARBA00023273"/>
    </source>
</evidence>
<keyword evidence="2" id="KW-0963">Cytoplasm</keyword>
<dbReference type="RefSeq" id="XP_008576746.1">
    <property type="nucleotide sequence ID" value="XM_008578524.1"/>
</dbReference>
<evidence type="ECO:0000256" key="7">
    <source>
        <dbReference type="SAM" id="MobiDB-lite"/>
    </source>
</evidence>
<keyword evidence="3" id="KW-0206">Cytoskeleton</keyword>
<feature type="compositionally biased region" description="Low complexity" evidence="7">
    <location>
        <begin position="1"/>
        <end position="19"/>
    </location>
</feature>
<accession>A0ABM0R805</accession>
<evidence type="ECO:0000256" key="5">
    <source>
        <dbReference type="ARBA" id="ARBA00038014"/>
    </source>
</evidence>
<evidence type="ECO:0000256" key="2">
    <source>
        <dbReference type="ARBA" id="ARBA00022490"/>
    </source>
</evidence>
<feature type="region of interest" description="Disordered" evidence="7">
    <location>
        <begin position="1"/>
        <end position="30"/>
    </location>
</feature>
<gene>
    <name evidence="9" type="primary">LOC103595187</name>
</gene>
<dbReference type="Pfam" id="PF14892">
    <property type="entry name" value="PIRC1_2"/>
    <property type="match status" value="1"/>
</dbReference>
<organism evidence="8 9">
    <name type="scientific">Galeopterus variegatus</name>
    <name type="common">Malayan flying lemur</name>
    <name type="synonym">Cynocephalus variegatus</name>
    <dbReference type="NCBI Taxonomy" id="482537"/>
    <lineage>
        <taxon>Eukaryota</taxon>
        <taxon>Metazoa</taxon>
        <taxon>Chordata</taxon>
        <taxon>Craniata</taxon>
        <taxon>Vertebrata</taxon>
        <taxon>Euteleostomi</taxon>
        <taxon>Mammalia</taxon>
        <taxon>Eutheria</taxon>
        <taxon>Euarchontoglires</taxon>
        <taxon>Dermoptera</taxon>
        <taxon>Cynocephalidae</taxon>
        <taxon>Galeopterus</taxon>
    </lineage>
</organism>
<evidence type="ECO:0000256" key="6">
    <source>
        <dbReference type="ARBA" id="ARBA00046397"/>
    </source>
</evidence>
<dbReference type="InterPro" id="IPR026507">
    <property type="entry name" value="PIRC1/2"/>
</dbReference>
<keyword evidence="4" id="KW-0966">Cell projection</keyword>
<comment type="subunit">
    <text evidence="6">Microtubule inner protein component of sperm flagellar doublet microtubules. Interacts with CFAP53, ODAD1 and ODAD3; the interactions link the outer dynein arms docking complex (ODA-DC) to the internal microtubule inner proteins (MIP) in cilium axoneme.</text>
</comment>
<protein>
    <submittedName>
        <fullName evidence="9">UPF0691 protein C9orf116 homolog</fullName>
    </submittedName>
</protein>
<dbReference type="Proteomes" id="UP000694923">
    <property type="component" value="Unplaced"/>
</dbReference>
<evidence type="ECO:0000256" key="3">
    <source>
        <dbReference type="ARBA" id="ARBA00023212"/>
    </source>
</evidence>
<keyword evidence="8" id="KW-1185">Reference proteome</keyword>
<dbReference type="GeneID" id="103595187"/>
<dbReference type="PANTHER" id="PTHR20899:SF1">
    <property type="entry name" value="PIERCER OF MICROTUBULE WALL 1 PROTEIN"/>
    <property type="match status" value="1"/>
</dbReference>
<evidence type="ECO:0000256" key="1">
    <source>
        <dbReference type="ARBA" id="ARBA00004430"/>
    </source>
</evidence>
<sequence>MSQETPQECAEPAEPAQPEKTSDHYRVSEGLPRRFNHPGWFRGYRAKEPVSVYRTSNQAYGSRAPTVHEMPKVFFPNSNKFSRQLAANGMFRNNTFNISMEKSVVTGPDNYITSYDRLNFHPSYNVNRPSICD</sequence>
<evidence type="ECO:0000313" key="9">
    <source>
        <dbReference type="RefSeq" id="XP_008576746.1"/>
    </source>
</evidence>
<proteinExistence type="inferred from homology"/>
<evidence type="ECO:0000313" key="8">
    <source>
        <dbReference type="Proteomes" id="UP000694923"/>
    </source>
</evidence>
<dbReference type="PANTHER" id="PTHR20899">
    <property type="entry name" value="PIERCE HOMOLOG"/>
    <property type="match status" value="1"/>
</dbReference>
<comment type="similarity">
    <text evidence="5">Belongs to the PIERCE1 family.</text>
</comment>
<reference evidence="9" key="1">
    <citation type="submission" date="2025-08" db="UniProtKB">
        <authorList>
            <consortium name="RefSeq"/>
        </authorList>
    </citation>
    <scope>IDENTIFICATION</scope>
</reference>
<comment type="subcellular location">
    <subcellularLocation>
        <location evidence="1">Cytoplasm</location>
        <location evidence="1">Cytoskeleton</location>
        <location evidence="1">Cilium axoneme</location>
    </subcellularLocation>
</comment>